<evidence type="ECO:0000313" key="2">
    <source>
        <dbReference type="Proteomes" id="UP001172083"/>
    </source>
</evidence>
<name>A0ABT8L5M5_9BACT</name>
<evidence type="ECO:0000313" key="1">
    <source>
        <dbReference type="EMBL" id="MDN5213034.1"/>
    </source>
</evidence>
<dbReference type="RefSeq" id="WP_346758350.1">
    <property type="nucleotide sequence ID" value="NZ_JAUJEB010000001.1"/>
</dbReference>
<keyword evidence="2" id="KW-1185">Reference proteome</keyword>
<sequence length="69" mass="7928">MDKNSNGKLLSFYAAFGNFKISFKSAMAWFDIFPLAATDQQEQRQQQEVNTVAVAQTVACHYYIPFFRP</sequence>
<protein>
    <submittedName>
        <fullName evidence="1">Uncharacterized protein</fullName>
    </submittedName>
</protein>
<dbReference type="EMBL" id="JAUJEB010000001">
    <property type="protein sequence ID" value="MDN5213034.1"/>
    <property type="molecule type" value="Genomic_DNA"/>
</dbReference>
<reference evidence="1" key="1">
    <citation type="submission" date="2023-06" db="EMBL/GenBank/DDBJ databases">
        <title>Genomic of Agaribacillus aureum.</title>
        <authorList>
            <person name="Wang G."/>
        </authorList>
    </citation>
    <scope>NUCLEOTIDE SEQUENCE</scope>
    <source>
        <strain evidence="1">BMA12</strain>
    </source>
</reference>
<dbReference type="Proteomes" id="UP001172083">
    <property type="component" value="Unassembled WGS sequence"/>
</dbReference>
<organism evidence="1 2">
    <name type="scientific">Agaribacillus aureus</name>
    <dbReference type="NCBI Taxonomy" id="3051825"/>
    <lineage>
        <taxon>Bacteria</taxon>
        <taxon>Pseudomonadati</taxon>
        <taxon>Bacteroidota</taxon>
        <taxon>Cytophagia</taxon>
        <taxon>Cytophagales</taxon>
        <taxon>Splendidivirgaceae</taxon>
        <taxon>Agaribacillus</taxon>
    </lineage>
</organism>
<accession>A0ABT8L5M5</accession>
<gene>
    <name evidence="1" type="ORF">QQ020_13285</name>
</gene>
<comment type="caution">
    <text evidence="1">The sequence shown here is derived from an EMBL/GenBank/DDBJ whole genome shotgun (WGS) entry which is preliminary data.</text>
</comment>
<proteinExistence type="predicted"/>